<keyword evidence="3" id="KW-1185">Reference proteome</keyword>
<evidence type="ECO:0000256" key="1">
    <source>
        <dbReference type="SAM" id="MobiDB-lite"/>
    </source>
</evidence>
<dbReference type="Proteomes" id="UP001054945">
    <property type="component" value="Unassembled WGS sequence"/>
</dbReference>
<accession>A0AAV4N2U6</accession>
<comment type="caution">
    <text evidence="2">The sequence shown here is derived from an EMBL/GenBank/DDBJ whole genome shotgun (WGS) entry which is preliminary data.</text>
</comment>
<feature type="region of interest" description="Disordered" evidence="1">
    <location>
        <begin position="103"/>
        <end position="122"/>
    </location>
</feature>
<evidence type="ECO:0000313" key="2">
    <source>
        <dbReference type="EMBL" id="GIX78333.1"/>
    </source>
</evidence>
<dbReference type="EMBL" id="BPLR01002834">
    <property type="protein sequence ID" value="GIX78333.1"/>
    <property type="molecule type" value="Genomic_DNA"/>
</dbReference>
<sequence length="303" mass="34223">MHRYTQLRQPSGTSKDGHLKGEKRNKKKVKKRRKESSNHLSIAVSRLQSDDTFVFQLLPSVSFLLSFTGFNKKQKLMTGTYRSSDFGIRDPVLHIQINTAVFPPTTVPQNGQPRGDDSLSGGQAVINGEARAALSASGRSVIRAPQSDHARIAPVSVNPRDAYEWVSFRLRLYPADTPRADRPDGIVSHSSVVSTRASSVEGCQMGHEVLLLANEQLLANELFKPAMPVNYWLCRYWLRHYPQLLANELLKMTIICGQTGAGCHQLMKYCFYSLNLQLFERIRGTIYSWHHQQLDTISQRTQI</sequence>
<feature type="compositionally biased region" description="Polar residues" evidence="1">
    <location>
        <begin position="1"/>
        <end position="14"/>
    </location>
</feature>
<name>A0AAV4N2U6_CAEEX</name>
<dbReference type="AlphaFoldDB" id="A0AAV4N2U6"/>
<feature type="compositionally biased region" description="Basic residues" evidence="1">
    <location>
        <begin position="23"/>
        <end position="34"/>
    </location>
</feature>
<organism evidence="2 3">
    <name type="scientific">Caerostris extrusa</name>
    <name type="common">Bark spider</name>
    <name type="synonym">Caerostris bankana</name>
    <dbReference type="NCBI Taxonomy" id="172846"/>
    <lineage>
        <taxon>Eukaryota</taxon>
        <taxon>Metazoa</taxon>
        <taxon>Ecdysozoa</taxon>
        <taxon>Arthropoda</taxon>
        <taxon>Chelicerata</taxon>
        <taxon>Arachnida</taxon>
        <taxon>Araneae</taxon>
        <taxon>Araneomorphae</taxon>
        <taxon>Entelegynae</taxon>
        <taxon>Araneoidea</taxon>
        <taxon>Araneidae</taxon>
        <taxon>Caerostris</taxon>
    </lineage>
</organism>
<feature type="region of interest" description="Disordered" evidence="1">
    <location>
        <begin position="1"/>
        <end position="39"/>
    </location>
</feature>
<gene>
    <name evidence="2" type="ORF">CEXT_48341</name>
</gene>
<reference evidence="2 3" key="1">
    <citation type="submission" date="2021-06" db="EMBL/GenBank/DDBJ databases">
        <title>Caerostris extrusa draft genome.</title>
        <authorList>
            <person name="Kono N."/>
            <person name="Arakawa K."/>
        </authorList>
    </citation>
    <scope>NUCLEOTIDE SEQUENCE [LARGE SCALE GENOMIC DNA]</scope>
</reference>
<proteinExistence type="predicted"/>
<protein>
    <submittedName>
        <fullName evidence="2">Uncharacterized protein</fullName>
    </submittedName>
</protein>
<evidence type="ECO:0000313" key="3">
    <source>
        <dbReference type="Proteomes" id="UP001054945"/>
    </source>
</evidence>